<dbReference type="GO" id="GO:0000166">
    <property type="term" value="F:nucleotide binding"/>
    <property type="evidence" value="ECO:0007669"/>
    <property type="project" value="InterPro"/>
</dbReference>
<dbReference type="PANTHER" id="PTHR43249">
    <property type="entry name" value="UDP-N-ACETYL-2-AMINO-2-DEOXY-D-GLUCURONATE OXIDASE"/>
    <property type="match status" value="1"/>
</dbReference>
<evidence type="ECO:0000259" key="2">
    <source>
        <dbReference type="Pfam" id="PF01408"/>
    </source>
</evidence>
<gene>
    <name evidence="4" type="ORF">M231_02972</name>
</gene>
<dbReference type="InParanoid" id="A0A4Q1BPG0"/>
<feature type="region of interest" description="Disordered" evidence="1">
    <location>
        <begin position="1"/>
        <end position="24"/>
    </location>
</feature>
<dbReference type="InterPro" id="IPR052515">
    <property type="entry name" value="Gfo/Idh/MocA_Oxidoreductase"/>
</dbReference>
<name>A0A4Q1BPG0_TREME</name>
<reference evidence="4 5" key="1">
    <citation type="submission" date="2016-06" db="EMBL/GenBank/DDBJ databases">
        <title>Evolution of pathogenesis and genome organization in the Tremellales.</title>
        <authorList>
            <person name="Cuomo C."/>
            <person name="Litvintseva A."/>
            <person name="Heitman J."/>
            <person name="Chen Y."/>
            <person name="Sun S."/>
            <person name="Springer D."/>
            <person name="Dromer F."/>
            <person name="Young S."/>
            <person name="Zeng Q."/>
            <person name="Chapman S."/>
            <person name="Gujja S."/>
            <person name="Saif S."/>
            <person name="Birren B."/>
        </authorList>
    </citation>
    <scope>NUCLEOTIDE SEQUENCE [LARGE SCALE GENOMIC DNA]</scope>
    <source>
        <strain evidence="4 5">ATCC 28783</strain>
    </source>
</reference>
<dbReference type="Gene3D" id="3.40.50.720">
    <property type="entry name" value="NAD(P)-binding Rossmann-like Domain"/>
    <property type="match status" value="1"/>
</dbReference>
<evidence type="ECO:0000313" key="4">
    <source>
        <dbReference type="EMBL" id="RXK39779.1"/>
    </source>
</evidence>
<dbReference type="AlphaFoldDB" id="A0A4Q1BPG0"/>
<dbReference type="STRING" id="5217.A0A4Q1BPG0"/>
<evidence type="ECO:0000259" key="3">
    <source>
        <dbReference type="Pfam" id="PF08635"/>
    </source>
</evidence>
<dbReference type="Proteomes" id="UP000289152">
    <property type="component" value="Unassembled WGS sequence"/>
</dbReference>
<feature type="compositionally biased region" description="Polar residues" evidence="1">
    <location>
        <begin position="11"/>
        <end position="24"/>
    </location>
</feature>
<feature type="domain" description="Oxidoreductase putative C-terminal" evidence="3">
    <location>
        <begin position="186"/>
        <end position="328"/>
    </location>
</feature>
<evidence type="ECO:0000256" key="1">
    <source>
        <dbReference type="SAM" id="MobiDB-lite"/>
    </source>
</evidence>
<protein>
    <recommendedName>
        <fullName evidence="6">NAD binding dehydrogenase</fullName>
    </recommendedName>
</protein>
<dbReference type="SUPFAM" id="SSF51735">
    <property type="entry name" value="NAD(P)-binding Rossmann-fold domains"/>
    <property type="match status" value="1"/>
</dbReference>
<keyword evidence="5" id="KW-1185">Reference proteome</keyword>
<comment type="caution">
    <text evidence="4">The sequence shown here is derived from an EMBL/GenBank/DDBJ whole genome shotgun (WGS) entry which is preliminary data.</text>
</comment>
<dbReference type="SUPFAM" id="SSF55347">
    <property type="entry name" value="Glyceraldehyde-3-phosphate dehydrogenase-like, C-terminal domain"/>
    <property type="match status" value="1"/>
</dbReference>
<proteinExistence type="predicted"/>
<dbReference type="Pfam" id="PF01408">
    <property type="entry name" value="GFO_IDH_MocA"/>
    <property type="match status" value="1"/>
</dbReference>
<dbReference type="InterPro" id="IPR013944">
    <property type="entry name" value="OxRdtase_put_C"/>
</dbReference>
<evidence type="ECO:0008006" key="6">
    <source>
        <dbReference type="Google" id="ProtNLM"/>
    </source>
</evidence>
<organism evidence="4 5">
    <name type="scientific">Tremella mesenterica</name>
    <name type="common">Jelly fungus</name>
    <dbReference type="NCBI Taxonomy" id="5217"/>
    <lineage>
        <taxon>Eukaryota</taxon>
        <taxon>Fungi</taxon>
        <taxon>Dikarya</taxon>
        <taxon>Basidiomycota</taxon>
        <taxon>Agaricomycotina</taxon>
        <taxon>Tremellomycetes</taxon>
        <taxon>Tremellales</taxon>
        <taxon>Tremellaceae</taxon>
        <taxon>Tremella</taxon>
    </lineage>
</organism>
<accession>A0A4Q1BPG0</accession>
<dbReference type="PANTHER" id="PTHR43249:SF1">
    <property type="entry name" value="D-GLUCOSIDE 3-DEHYDROGENASE"/>
    <property type="match status" value="1"/>
</dbReference>
<dbReference type="EMBL" id="SDIL01000027">
    <property type="protein sequence ID" value="RXK39779.1"/>
    <property type="molecule type" value="Genomic_DNA"/>
</dbReference>
<feature type="domain" description="Gfo/Idh/MocA-like oxidoreductase N-terminal" evidence="2">
    <location>
        <begin position="26"/>
        <end position="183"/>
    </location>
</feature>
<dbReference type="VEuPathDB" id="FungiDB:TREMEDRAFT_41738"/>
<dbReference type="OrthoDB" id="10250282at2759"/>
<sequence>MGLRDLAATKAATTGQNGTETTGPELNVIMVGGGGAMFGSTEGPWNLSARLEHRLGPRLKVQGVIDPDPSRALAALEKKKTSLVKDSYEGTEVYPTIAVFAEAIKEGKVKTPDAAFVASPPVWRGSLEPGRDLEIQLIEAFPKIHIFLEKPVATAVPWDKSVSDAKTIADRLAKHPGFVSIGYCLRYAKAALEMKKILKENNLRVMSTMARYISAYELSPKSAWWDVTKLQGPIVEQATHICDLSRHFGGDVIPETISANALEAYEEPASNLSKISFDETEVPLKHRIPRATAACWKYKSGAVGTVVHALVLHGVDYAVELEVYADGYQLILQDPFGIPSLSIRKPGSDIPEVIQLTGDDPYQTEVDAFIDAIDGNGASRILCDYADAAKTYEMTWYIRNSAEESSRRLREMNGVTLPEPTAEELAFDAWSK</sequence>
<evidence type="ECO:0000313" key="5">
    <source>
        <dbReference type="Proteomes" id="UP000289152"/>
    </source>
</evidence>
<dbReference type="InterPro" id="IPR000683">
    <property type="entry name" value="Gfo/Idh/MocA-like_OxRdtase_N"/>
</dbReference>
<dbReference type="InterPro" id="IPR036291">
    <property type="entry name" value="NAD(P)-bd_dom_sf"/>
</dbReference>
<dbReference type="Gene3D" id="3.30.360.10">
    <property type="entry name" value="Dihydrodipicolinate Reductase, domain 2"/>
    <property type="match status" value="1"/>
</dbReference>
<dbReference type="Pfam" id="PF08635">
    <property type="entry name" value="ox_reductase_C"/>
    <property type="match status" value="1"/>
</dbReference>